<dbReference type="EMBL" id="JADBGG010000016">
    <property type="protein sequence ID" value="MBE1425612.1"/>
    <property type="molecule type" value="Genomic_DNA"/>
</dbReference>
<evidence type="ECO:0000256" key="1">
    <source>
        <dbReference type="SAM" id="MobiDB-lite"/>
    </source>
</evidence>
<proteinExistence type="predicted"/>
<organism evidence="2 3">
    <name type="scientific">Desulfomicrobium macestii</name>
    <dbReference type="NCBI Taxonomy" id="90731"/>
    <lineage>
        <taxon>Bacteria</taxon>
        <taxon>Pseudomonadati</taxon>
        <taxon>Thermodesulfobacteriota</taxon>
        <taxon>Desulfovibrionia</taxon>
        <taxon>Desulfovibrionales</taxon>
        <taxon>Desulfomicrobiaceae</taxon>
        <taxon>Desulfomicrobium</taxon>
    </lineage>
</organism>
<reference evidence="2 3" key="1">
    <citation type="submission" date="2020-10" db="EMBL/GenBank/DDBJ databases">
        <title>Genomic Encyclopedia of Type Strains, Phase IV (KMG-IV): sequencing the most valuable type-strain genomes for metagenomic binning, comparative biology and taxonomic classification.</title>
        <authorList>
            <person name="Goeker M."/>
        </authorList>
    </citation>
    <scope>NUCLEOTIDE SEQUENCE [LARGE SCALE GENOMIC DNA]</scope>
    <source>
        <strain evidence="2 3">DSM 4194</strain>
    </source>
</reference>
<dbReference type="RefSeq" id="WP_192623790.1">
    <property type="nucleotide sequence ID" value="NZ_JADBGG010000016.1"/>
</dbReference>
<accession>A0ABR9H525</accession>
<sequence>MVSNEIRNNAAALGVLMHQVGNEQAALIRIVRSNLAAAADTAEEMERNLVVPRPAAQATAEEPEVIEDNEFKEAM</sequence>
<protein>
    <submittedName>
        <fullName evidence="2">Uncharacterized protein</fullName>
    </submittedName>
</protein>
<evidence type="ECO:0000313" key="2">
    <source>
        <dbReference type="EMBL" id="MBE1425612.1"/>
    </source>
</evidence>
<keyword evidence="3" id="KW-1185">Reference proteome</keyword>
<dbReference type="Proteomes" id="UP000639010">
    <property type="component" value="Unassembled WGS sequence"/>
</dbReference>
<gene>
    <name evidence="2" type="ORF">H4684_002269</name>
</gene>
<feature type="region of interest" description="Disordered" evidence="1">
    <location>
        <begin position="54"/>
        <end position="75"/>
    </location>
</feature>
<evidence type="ECO:0000313" key="3">
    <source>
        <dbReference type="Proteomes" id="UP000639010"/>
    </source>
</evidence>
<comment type="caution">
    <text evidence="2">The sequence shown here is derived from an EMBL/GenBank/DDBJ whole genome shotgun (WGS) entry which is preliminary data.</text>
</comment>
<name>A0ABR9H525_9BACT</name>